<keyword evidence="4" id="KW-0049">Antioxidant</keyword>
<dbReference type="GO" id="GO:0045454">
    <property type="term" value="P:cell redox homeostasis"/>
    <property type="evidence" value="ECO:0007669"/>
    <property type="project" value="TreeGrafter"/>
</dbReference>
<gene>
    <name evidence="6" type="ORF">ISM_00005</name>
</gene>
<dbReference type="InterPro" id="IPR013766">
    <property type="entry name" value="Thioredoxin_domain"/>
</dbReference>
<dbReference type="GO" id="GO:0042744">
    <property type="term" value="P:hydrogen peroxide catabolic process"/>
    <property type="evidence" value="ECO:0007669"/>
    <property type="project" value="TreeGrafter"/>
</dbReference>
<name>A3SS47_ROSNI</name>
<reference evidence="6 7" key="1">
    <citation type="submission" date="2005-12" db="EMBL/GenBank/DDBJ databases">
        <authorList>
            <person name="Moran M.A."/>
            <person name="Ferriera S."/>
            <person name="Johnson J."/>
            <person name="Kravitz S."/>
            <person name="Halpern A."/>
            <person name="Remington K."/>
            <person name="Beeson K."/>
            <person name="Tran B."/>
            <person name="Rogers Y.-H."/>
            <person name="Friedman R."/>
            <person name="Venter J.C."/>
        </authorList>
    </citation>
    <scope>NUCLEOTIDE SEQUENCE [LARGE SCALE GENOMIC DNA]</scope>
    <source>
        <strain evidence="7">ATCC BAA-591 / DSM 15170 / ISM</strain>
    </source>
</reference>
<keyword evidence="7" id="KW-1185">Reference proteome</keyword>
<evidence type="ECO:0000256" key="2">
    <source>
        <dbReference type="ARBA" id="ARBA00023002"/>
    </source>
</evidence>
<keyword evidence="1 4" id="KW-0575">Peroxidase</keyword>
<dbReference type="EC" id="1.11.1.27" evidence="4"/>
<feature type="domain" description="Thioredoxin" evidence="5">
    <location>
        <begin position="14"/>
        <end position="160"/>
    </location>
</feature>
<dbReference type="Pfam" id="PF08534">
    <property type="entry name" value="Redoxin"/>
    <property type="match status" value="1"/>
</dbReference>
<dbReference type="PANTHER" id="PTHR10430:SF16">
    <property type="entry name" value="PEROXIREDOXIN-5, MITOCHONDRIAL"/>
    <property type="match status" value="1"/>
</dbReference>
<dbReference type="GO" id="GO:0005737">
    <property type="term" value="C:cytoplasm"/>
    <property type="evidence" value="ECO:0007669"/>
    <property type="project" value="TreeGrafter"/>
</dbReference>
<dbReference type="eggNOG" id="COG0678">
    <property type="taxonomic scope" value="Bacteria"/>
</dbReference>
<evidence type="ECO:0000313" key="6">
    <source>
        <dbReference type="EMBL" id="EAP74924.1"/>
    </source>
</evidence>
<dbReference type="InterPro" id="IPR013740">
    <property type="entry name" value="Redoxin"/>
</dbReference>
<evidence type="ECO:0000256" key="3">
    <source>
        <dbReference type="PIRSR" id="PIRSR637944-1"/>
    </source>
</evidence>
<dbReference type="CDD" id="cd03013">
    <property type="entry name" value="PRX5_like"/>
    <property type="match status" value="1"/>
</dbReference>
<dbReference type="Gene3D" id="3.40.30.10">
    <property type="entry name" value="Glutaredoxin"/>
    <property type="match status" value="1"/>
</dbReference>
<evidence type="ECO:0000259" key="5">
    <source>
        <dbReference type="PROSITE" id="PS51352"/>
    </source>
</evidence>
<dbReference type="GO" id="GO:0034599">
    <property type="term" value="P:cellular response to oxidative stress"/>
    <property type="evidence" value="ECO:0007669"/>
    <property type="project" value="InterPro"/>
</dbReference>
<sequence length="182" mass="20802">MKAGYKLDKVIFKLREGDKASSHNQCSIGGRWIEKTTDDFFKNRRVVLFSLPGAFTPTCSSLQLPGFENYCERFKKLGIDEIYCCSVNDAYTMNAWAEKMRIKNVKLIPDGNGYFTKQMGMLISKDHLGFGNRSWRYMAVITDGIVEKWWEEPGINNEGSDDDPYTETMPEKCLEYLAAGSE</sequence>
<dbReference type="EMBL" id="AALY01000009">
    <property type="protein sequence ID" value="EAP74924.1"/>
    <property type="molecule type" value="Genomic_DNA"/>
</dbReference>
<dbReference type="STRING" id="89187.ISM_00005"/>
<dbReference type="AlphaFoldDB" id="A3SS47"/>
<dbReference type="InterPro" id="IPR037944">
    <property type="entry name" value="PRX5-like"/>
</dbReference>
<accession>A3SS47</accession>
<dbReference type="RefSeq" id="WP_009812029.1">
    <property type="nucleotide sequence ID" value="NZ_AALY01000009.1"/>
</dbReference>
<evidence type="ECO:0000256" key="1">
    <source>
        <dbReference type="ARBA" id="ARBA00022559"/>
    </source>
</evidence>
<protein>
    <recommendedName>
        <fullName evidence="4">Glutathione-dependent peroxiredoxin</fullName>
        <ecNumber evidence="4">1.11.1.27</ecNumber>
    </recommendedName>
</protein>
<feature type="active site" description="Cysteine sulfenic acid (-SOH) intermediate" evidence="3">
    <location>
        <position position="59"/>
    </location>
</feature>
<comment type="function">
    <text evidence="4">Thiol-specific peroxidase that catalyzes the reduction of hydrogen peroxide and organic hydroperoxides to water and alcohols, respectively. Plays a role in cell protection against oxidative stress by detoxifying peroxides.</text>
</comment>
<dbReference type="OrthoDB" id="9800621at2"/>
<proteinExistence type="inferred from homology"/>
<dbReference type="HOGENOM" id="CLU_072440_2_0_5"/>
<evidence type="ECO:0000313" key="7">
    <source>
        <dbReference type="Proteomes" id="UP000005954"/>
    </source>
</evidence>
<dbReference type="PROSITE" id="PS51352">
    <property type="entry name" value="THIOREDOXIN_2"/>
    <property type="match status" value="1"/>
</dbReference>
<comment type="catalytic activity">
    <reaction evidence="4">
        <text>a hydroperoxide + 2 glutathione = an alcohol + glutathione disulfide + H2O</text>
        <dbReference type="Rhea" id="RHEA:62632"/>
        <dbReference type="ChEBI" id="CHEBI:15377"/>
        <dbReference type="ChEBI" id="CHEBI:30879"/>
        <dbReference type="ChEBI" id="CHEBI:35924"/>
        <dbReference type="ChEBI" id="CHEBI:57925"/>
        <dbReference type="ChEBI" id="CHEBI:58297"/>
        <dbReference type="EC" id="1.11.1.27"/>
    </reaction>
</comment>
<comment type="caution">
    <text evidence="6">The sequence shown here is derived from an EMBL/GenBank/DDBJ whole genome shotgun (WGS) entry which is preliminary data.</text>
</comment>
<evidence type="ECO:0000256" key="4">
    <source>
        <dbReference type="RuleBase" id="RU366011"/>
    </source>
</evidence>
<dbReference type="InterPro" id="IPR036249">
    <property type="entry name" value="Thioredoxin-like_sf"/>
</dbReference>
<dbReference type="SUPFAM" id="SSF52833">
    <property type="entry name" value="Thioredoxin-like"/>
    <property type="match status" value="1"/>
</dbReference>
<keyword evidence="4" id="KW-0676">Redox-active center</keyword>
<dbReference type="Proteomes" id="UP000005954">
    <property type="component" value="Unassembled WGS sequence"/>
</dbReference>
<dbReference type="GO" id="GO:0008379">
    <property type="term" value="F:thioredoxin peroxidase activity"/>
    <property type="evidence" value="ECO:0007669"/>
    <property type="project" value="InterPro"/>
</dbReference>
<organism evidence="6 7">
    <name type="scientific">Roseovarius nubinhibens (strain ATCC BAA-591 / DSM 15170 / ISM)</name>
    <dbReference type="NCBI Taxonomy" id="89187"/>
    <lineage>
        <taxon>Bacteria</taxon>
        <taxon>Pseudomonadati</taxon>
        <taxon>Pseudomonadota</taxon>
        <taxon>Alphaproteobacteria</taxon>
        <taxon>Rhodobacterales</taxon>
        <taxon>Roseobacteraceae</taxon>
        <taxon>Roseovarius</taxon>
    </lineage>
</organism>
<keyword evidence="2 4" id="KW-0560">Oxidoreductase</keyword>
<comment type="similarity">
    <text evidence="4">Belongs to the peroxiredoxin family. Prx5 subfamily.</text>
</comment>
<dbReference type="PANTHER" id="PTHR10430">
    <property type="entry name" value="PEROXIREDOXIN"/>
    <property type="match status" value="1"/>
</dbReference>